<evidence type="ECO:0000256" key="4">
    <source>
        <dbReference type="ARBA" id="ARBA00022912"/>
    </source>
</evidence>
<dbReference type="Pfam" id="PF00102">
    <property type="entry name" value="Y_phosphatase"/>
    <property type="match status" value="1"/>
</dbReference>
<dbReference type="Proteomes" id="UP000694844">
    <property type="component" value="Chromosome 7"/>
</dbReference>
<dbReference type="InterPro" id="IPR050348">
    <property type="entry name" value="Protein-Tyr_Phosphatase"/>
</dbReference>
<keyword evidence="6" id="KW-1185">Reference proteome</keyword>
<evidence type="ECO:0000256" key="1">
    <source>
        <dbReference type="ARBA" id="ARBA00009580"/>
    </source>
</evidence>
<dbReference type="Gene3D" id="3.90.190.10">
    <property type="entry name" value="Protein tyrosine phosphatase superfamily"/>
    <property type="match status" value="1"/>
</dbReference>
<dbReference type="OrthoDB" id="6274266at2759"/>
<dbReference type="GeneID" id="111103725"/>
<evidence type="ECO:0000256" key="2">
    <source>
        <dbReference type="ARBA" id="ARBA00013064"/>
    </source>
</evidence>
<keyword evidence="3" id="KW-0378">Hydrolase</keyword>
<dbReference type="KEGG" id="cvn:111103725"/>
<dbReference type="SUPFAM" id="SSF52799">
    <property type="entry name" value="(Phosphotyrosine protein) phosphatases II"/>
    <property type="match status" value="1"/>
</dbReference>
<comment type="similarity">
    <text evidence="1">Belongs to the protein-tyrosine phosphatase family.</text>
</comment>
<keyword evidence="4" id="KW-0904">Protein phosphatase</keyword>
<dbReference type="GO" id="GO:0008045">
    <property type="term" value="P:motor neuron axon guidance"/>
    <property type="evidence" value="ECO:0007669"/>
    <property type="project" value="TreeGrafter"/>
</dbReference>
<reference evidence="7" key="1">
    <citation type="submission" date="2025-08" db="UniProtKB">
        <authorList>
            <consortium name="RefSeq"/>
        </authorList>
    </citation>
    <scope>IDENTIFICATION</scope>
    <source>
        <tissue evidence="7">Whole sample</tissue>
    </source>
</reference>
<proteinExistence type="inferred from homology"/>
<dbReference type="InterPro" id="IPR029021">
    <property type="entry name" value="Prot-tyrosine_phosphatase-like"/>
</dbReference>
<evidence type="ECO:0000313" key="7">
    <source>
        <dbReference type="RefSeq" id="XP_022292877.1"/>
    </source>
</evidence>
<feature type="domain" description="Tyrosine-protein phosphatase" evidence="5">
    <location>
        <begin position="30"/>
        <end position="79"/>
    </location>
</feature>
<dbReference type="InterPro" id="IPR000242">
    <property type="entry name" value="PTP_cat"/>
</dbReference>
<dbReference type="AlphaFoldDB" id="A0A8B8AMW6"/>
<evidence type="ECO:0000259" key="5">
    <source>
        <dbReference type="PROSITE" id="PS50055"/>
    </source>
</evidence>
<sequence length="79" mass="9331">MRKLSWIFQSVNFQIIEEKRKKEDKGFKKEYTGTEKENEYIASQGPKQSTVNDFWAMIWQENVTQIVMLTNLKEGVKVG</sequence>
<protein>
    <recommendedName>
        <fullName evidence="2">protein-tyrosine-phosphatase</fullName>
        <ecNumber evidence="2">3.1.3.48</ecNumber>
    </recommendedName>
</protein>
<dbReference type="EC" id="3.1.3.48" evidence="2"/>
<evidence type="ECO:0000256" key="3">
    <source>
        <dbReference type="ARBA" id="ARBA00022801"/>
    </source>
</evidence>
<organism evidence="6 7">
    <name type="scientific">Crassostrea virginica</name>
    <name type="common">Eastern oyster</name>
    <dbReference type="NCBI Taxonomy" id="6565"/>
    <lineage>
        <taxon>Eukaryota</taxon>
        <taxon>Metazoa</taxon>
        <taxon>Spiralia</taxon>
        <taxon>Lophotrochozoa</taxon>
        <taxon>Mollusca</taxon>
        <taxon>Bivalvia</taxon>
        <taxon>Autobranchia</taxon>
        <taxon>Pteriomorphia</taxon>
        <taxon>Ostreida</taxon>
        <taxon>Ostreoidea</taxon>
        <taxon>Ostreidae</taxon>
        <taxon>Crassostrea</taxon>
    </lineage>
</organism>
<gene>
    <name evidence="7" type="primary">LOC111103725</name>
</gene>
<dbReference type="GO" id="GO:0004725">
    <property type="term" value="F:protein tyrosine phosphatase activity"/>
    <property type="evidence" value="ECO:0007669"/>
    <property type="project" value="UniProtKB-EC"/>
</dbReference>
<accession>A0A8B8AMW6</accession>
<dbReference type="RefSeq" id="XP_022292877.1">
    <property type="nucleotide sequence ID" value="XM_022437169.1"/>
</dbReference>
<name>A0A8B8AMW6_CRAVI</name>
<dbReference type="PANTHER" id="PTHR19134">
    <property type="entry name" value="RECEPTOR-TYPE TYROSINE-PROTEIN PHOSPHATASE"/>
    <property type="match status" value="1"/>
</dbReference>
<evidence type="ECO:0000313" key="6">
    <source>
        <dbReference type="Proteomes" id="UP000694844"/>
    </source>
</evidence>
<dbReference type="PANTHER" id="PTHR19134:SF562">
    <property type="entry name" value="PROTEIN-TYROSINE-PHOSPHATASE"/>
    <property type="match status" value="1"/>
</dbReference>
<dbReference type="PROSITE" id="PS50055">
    <property type="entry name" value="TYR_PHOSPHATASE_PTP"/>
    <property type="match status" value="1"/>
</dbReference>